<feature type="transmembrane region" description="Helical" evidence="1">
    <location>
        <begin position="226"/>
        <end position="243"/>
    </location>
</feature>
<sequence>MYRGRLKNDLEDWTKRGLLDASTAKRLLDDVDLRGDRFSIGTVLSMFAAVLIAASILMLVAANWEAIPRLVKVAGIIGLIWIFHTIAIVARMRSADRIVAASLVLGAAAFGGAIALIGQLYHLSGDTFSAMLLWFVVTAVSAGLFRSGALAVVAGALSLVAFGGGFDSFGWDVGGHGLWAWWPAFGALAIFALAHWTGGYRAKHFGYLLLLSWIWWIAIIDRQITWSLSIALAAGLVFFLLAVPRSPLAAIHQRLGTSATFYALLLAFTAFSFVQAQLLDAMSIAVLGVIIVALAIAAIALEGRDNGAVRFLSYAAFAAEVLYLSYETIDSILGTSAFFLLSGLVMALLAFVVVRLEKRFSNRSAEVTP</sequence>
<gene>
    <name evidence="3" type="ORF">FJQ55_09080</name>
</gene>
<evidence type="ECO:0000313" key="4">
    <source>
        <dbReference type="Proteomes" id="UP000316429"/>
    </source>
</evidence>
<evidence type="ECO:0000256" key="1">
    <source>
        <dbReference type="SAM" id="Phobius"/>
    </source>
</evidence>
<dbReference type="RefSeq" id="WP_140827329.1">
    <property type="nucleotide sequence ID" value="NZ_VFYP01000001.1"/>
</dbReference>
<feature type="transmembrane region" description="Helical" evidence="1">
    <location>
        <begin position="255"/>
        <end position="275"/>
    </location>
</feature>
<dbReference type="Proteomes" id="UP000316429">
    <property type="component" value="Unassembled WGS sequence"/>
</dbReference>
<feature type="transmembrane region" description="Helical" evidence="1">
    <location>
        <begin position="150"/>
        <end position="166"/>
    </location>
</feature>
<accession>A0A504V121</accession>
<feature type="transmembrane region" description="Helical" evidence="1">
    <location>
        <begin position="98"/>
        <end position="121"/>
    </location>
</feature>
<evidence type="ECO:0000313" key="3">
    <source>
        <dbReference type="EMBL" id="TPP10973.1"/>
    </source>
</evidence>
<feature type="transmembrane region" description="Helical" evidence="1">
    <location>
        <begin position="70"/>
        <end position="91"/>
    </location>
</feature>
<name>A0A504V121_9HYPH</name>
<keyword evidence="1" id="KW-0812">Transmembrane</keyword>
<dbReference type="Pfam" id="PF09925">
    <property type="entry name" value="DUF2157"/>
    <property type="match status" value="1"/>
</dbReference>
<feature type="transmembrane region" description="Helical" evidence="1">
    <location>
        <begin position="308"/>
        <end position="326"/>
    </location>
</feature>
<proteinExistence type="predicted"/>
<feature type="transmembrane region" description="Helical" evidence="1">
    <location>
        <begin position="281"/>
        <end position="301"/>
    </location>
</feature>
<feature type="transmembrane region" description="Helical" evidence="1">
    <location>
        <begin position="178"/>
        <end position="197"/>
    </location>
</feature>
<dbReference type="AlphaFoldDB" id="A0A504V121"/>
<feature type="transmembrane region" description="Helical" evidence="1">
    <location>
        <begin position="127"/>
        <end position="145"/>
    </location>
</feature>
<feature type="transmembrane region" description="Helical" evidence="1">
    <location>
        <begin position="332"/>
        <end position="354"/>
    </location>
</feature>
<evidence type="ECO:0000259" key="2">
    <source>
        <dbReference type="Pfam" id="PF09925"/>
    </source>
</evidence>
<comment type="caution">
    <text evidence="3">The sequence shown here is derived from an EMBL/GenBank/DDBJ whole genome shotgun (WGS) entry which is preliminary data.</text>
</comment>
<keyword evidence="1" id="KW-1133">Transmembrane helix</keyword>
<dbReference type="EMBL" id="VFYP01000001">
    <property type="protein sequence ID" value="TPP10973.1"/>
    <property type="molecule type" value="Genomic_DNA"/>
</dbReference>
<feature type="transmembrane region" description="Helical" evidence="1">
    <location>
        <begin position="204"/>
        <end position="220"/>
    </location>
</feature>
<keyword evidence="1" id="KW-0472">Membrane</keyword>
<feature type="transmembrane region" description="Helical" evidence="1">
    <location>
        <begin position="43"/>
        <end position="64"/>
    </location>
</feature>
<dbReference type="OrthoDB" id="7353197at2"/>
<dbReference type="InterPro" id="IPR018677">
    <property type="entry name" value="DUF2157"/>
</dbReference>
<protein>
    <submittedName>
        <fullName evidence="3">DUF2157 domain-containing protein</fullName>
    </submittedName>
</protein>
<keyword evidence="4" id="KW-1185">Reference proteome</keyword>
<organism evidence="3 4">
    <name type="scientific">Rhizobium glycinendophyticum</name>
    <dbReference type="NCBI Taxonomy" id="2589807"/>
    <lineage>
        <taxon>Bacteria</taxon>
        <taxon>Pseudomonadati</taxon>
        <taxon>Pseudomonadota</taxon>
        <taxon>Alphaproteobacteria</taxon>
        <taxon>Hyphomicrobiales</taxon>
        <taxon>Rhizobiaceae</taxon>
        <taxon>Rhizobium/Agrobacterium group</taxon>
        <taxon>Rhizobium</taxon>
    </lineage>
</organism>
<feature type="domain" description="DUF2157" evidence="2">
    <location>
        <begin position="11"/>
        <end position="150"/>
    </location>
</feature>
<reference evidence="3 4" key="1">
    <citation type="submission" date="2019-06" db="EMBL/GenBank/DDBJ databases">
        <title>Rhizobium sp. CL12 isolated from roots of soybean.</title>
        <authorList>
            <person name="Wang C."/>
        </authorList>
    </citation>
    <scope>NUCLEOTIDE SEQUENCE [LARGE SCALE GENOMIC DNA]</scope>
    <source>
        <strain evidence="3 4">CL12</strain>
    </source>
</reference>